<dbReference type="Gene3D" id="1.20.1280.50">
    <property type="match status" value="1"/>
</dbReference>
<dbReference type="Pfam" id="PF00646">
    <property type="entry name" value="F-box"/>
    <property type="match status" value="1"/>
</dbReference>
<dbReference type="AlphaFoldDB" id="A0ABC8VLR7"/>
<dbReference type="InterPro" id="IPR036047">
    <property type="entry name" value="F-box-like_dom_sf"/>
</dbReference>
<organism evidence="3 4">
    <name type="scientific">Urochloa decumbens</name>
    <dbReference type="NCBI Taxonomy" id="240449"/>
    <lineage>
        <taxon>Eukaryota</taxon>
        <taxon>Viridiplantae</taxon>
        <taxon>Streptophyta</taxon>
        <taxon>Embryophyta</taxon>
        <taxon>Tracheophyta</taxon>
        <taxon>Spermatophyta</taxon>
        <taxon>Magnoliopsida</taxon>
        <taxon>Liliopsida</taxon>
        <taxon>Poales</taxon>
        <taxon>Poaceae</taxon>
        <taxon>PACMAD clade</taxon>
        <taxon>Panicoideae</taxon>
        <taxon>Panicodae</taxon>
        <taxon>Paniceae</taxon>
        <taxon>Melinidinae</taxon>
        <taxon>Urochloa</taxon>
    </lineage>
</organism>
<evidence type="ECO:0000313" key="4">
    <source>
        <dbReference type="Proteomes" id="UP001497457"/>
    </source>
</evidence>
<dbReference type="PANTHER" id="PTHR35546">
    <property type="entry name" value="F-BOX PROTEIN INTERACTION DOMAIN PROTEIN-RELATED"/>
    <property type="match status" value="1"/>
</dbReference>
<proteinExistence type="predicted"/>
<dbReference type="Proteomes" id="UP001497457">
    <property type="component" value="Chromosome 10rd"/>
</dbReference>
<dbReference type="PROSITE" id="PS50181">
    <property type="entry name" value="FBOX"/>
    <property type="match status" value="1"/>
</dbReference>
<dbReference type="EMBL" id="OZ075120">
    <property type="protein sequence ID" value="CAL4892091.1"/>
    <property type="molecule type" value="Genomic_DNA"/>
</dbReference>
<feature type="domain" description="F-box" evidence="2">
    <location>
        <begin position="24"/>
        <end position="70"/>
    </location>
</feature>
<dbReference type="PANTHER" id="PTHR35546:SF105">
    <property type="entry name" value="OS05G0139200 PROTEIN"/>
    <property type="match status" value="1"/>
</dbReference>
<dbReference type="Pfam" id="PF24750">
    <property type="entry name" value="b-prop_At3g26010-like"/>
    <property type="match status" value="1"/>
</dbReference>
<sequence>MAGGPSSKKSSKNRRARRRRCRKRNPAAELPDDLLLEILARVPYRSLCRFRCVSKRWSALISDPKNREKLPQTLAGFFYRMPSRGSTPHSYGFLNVYGTGVPFIDPSFSFLPDSEREGLELVDCCNGLILSRSIRFADNFEFHYLVLNPATKKWVAVPVTWSWSNKVRMARLGFDPAVSPHFYVFEFQSYMKDDNNDSDDDDNDDSDEDDSDDDSDDDDSLVLGVKIYSSATGVWIHKQSDWSTGISLQLGFKSVFLDGVLYVIAVECVIGAVDVEGRTWRVIKFPRRKDLSSLDAAAAVFIDLSQGRLHFVKAGLGIWVLENKDSKKWTLKDTGRSEHLFGTKNVVAIHPDRNMVFCVFGRERTLKSYDMDSRKECIICYLGSSEIEHFIPYVPLFSKSLPDDGNQ</sequence>
<protein>
    <recommendedName>
        <fullName evidence="2">F-box domain-containing protein</fullName>
    </recommendedName>
</protein>
<feature type="region of interest" description="Disordered" evidence="1">
    <location>
        <begin position="1"/>
        <end position="24"/>
    </location>
</feature>
<accession>A0ABC8VLR7</accession>
<dbReference type="SUPFAM" id="SSF81383">
    <property type="entry name" value="F-box domain"/>
    <property type="match status" value="1"/>
</dbReference>
<reference evidence="4" key="1">
    <citation type="submission" date="2024-06" db="EMBL/GenBank/DDBJ databases">
        <authorList>
            <person name="Ryan C."/>
        </authorList>
    </citation>
    <scope>NUCLEOTIDE SEQUENCE [LARGE SCALE GENOMIC DNA]</scope>
</reference>
<feature type="compositionally biased region" description="Basic residues" evidence="1">
    <location>
        <begin position="9"/>
        <end position="24"/>
    </location>
</feature>
<feature type="region of interest" description="Disordered" evidence="1">
    <location>
        <begin position="193"/>
        <end position="219"/>
    </location>
</feature>
<evidence type="ECO:0000259" key="2">
    <source>
        <dbReference type="PROSITE" id="PS50181"/>
    </source>
</evidence>
<feature type="compositionally biased region" description="Acidic residues" evidence="1">
    <location>
        <begin position="196"/>
        <end position="219"/>
    </location>
</feature>
<dbReference type="InterPro" id="IPR056592">
    <property type="entry name" value="Beta-prop_At3g26010-like"/>
</dbReference>
<dbReference type="CDD" id="cd22157">
    <property type="entry name" value="F-box_AtFBW1-like"/>
    <property type="match status" value="1"/>
</dbReference>
<keyword evidence="4" id="KW-1185">Reference proteome</keyword>
<dbReference type="InterPro" id="IPR001810">
    <property type="entry name" value="F-box_dom"/>
</dbReference>
<evidence type="ECO:0000313" key="3">
    <source>
        <dbReference type="EMBL" id="CAL4892091.1"/>
    </source>
</evidence>
<evidence type="ECO:0000256" key="1">
    <source>
        <dbReference type="SAM" id="MobiDB-lite"/>
    </source>
</evidence>
<gene>
    <name evidence="3" type="ORF">URODEC1_LOCUS4122</name>
</gene>
<dbReference type="InterPro" id="IPR055290">
    <property type="entry name" value="At3g26010-like"/>
</dbReference>
<name>A0ABC8VLR7_9POAL</name>
<reference evidence="3 4" key="2">
    <citation type="submission" date="2024-10" db="EMBL/GenBank/DDBJ databases">
        <authorList>
            <person name="Ryan C."/>
        </authorList>
    </citation>
    <scope>NUCLEOTIDE SEQUENCE [LARGE SCALE GENOMIC DNA]</scope>
</reference>
<dbReference type="SMART" id="SM00256">
    <property type="entry name" value="FBOX"/>
    <property type="match status" value="1"/>
</dbReference>